<keyword evidence="2" id="KW-0813">Transport</keyword>
<feature type="region of interest" description="Disordered" evidence="8">
    <location>
        <begin position="75"/>
        <end position="110"/>
    </location>
</feature>
<dbReference type="AlphaFoldDB" id="A0AA41QBX2"/>
<evidence type="ECO:0000256" key="3">
    <source>
        <dbReference type="ARBA" id="ARBA00022692"/>
    </source>
</evidence>
<evidence type="ECO:0000256" key="1">
    <source>
        <dbReference type="ARBA" id="ARBA00004167"/>
    </source>
</evidence>
<keyword evidence="6" id="KW-0811">Translocation</keyword>
<dbReference type="GO" id="GO:0016020">
    <property type="term" value="C:membrane"/>
    <property type="evidence" value="ECO:0007669"/>
    <property type="project" value="UniProtKB-ARBA"/>
</dbReference>
<keyword evidence="10" id="KW-1185">Reference proteome</keyword>
<proteinExistence type="predicted"/>
<reference evidence="9" key="1">
    <citation type="submission" date="2022-01" db="EMBL/GenBank/DDBJ databases">
        <title>Genome-Based Taxonomic Classification of the Phylum Actinobacteria.</title>
        <authorList>
            <person name="Gao Y."/>
        </authorList>
    </citation>
    <scope>NUCLEOTIDE SEQUENCE</scope>
    <source>
        <strain evidence="9">KLBMP 8922</strain>
    </source>
</reference>
<dbReference type="RefSeq" id="WP_235058830.1">
    <property type="nucleotide sequence ID" value="NZ_JAKFHA010000076.1"/>
</dbReference>
<gene>
    <name evidence="9" type="ORF">LZ495_43410</name>
</gene>
<evidence type="ECO:0000256" key="4">
    <source>
        <dbReference type="ARBA" id="ARBA00022927"/>
    </source>
</evidence>
<evidence type="ECO:0000313" key="9">
    <source>
        <dbReference type="EMBL" id="MCF2534039.1"/>
    </source>
</evidence>
<dbReference type="GO" id="GO:0015031">
    <property type="term" value="P:protein transport"/>
    <property type="evidence" value="ECO:0007669"/>
    <property type="project" value="UniProtKB-KW"/>
</dbReference>
<evidence type="ECO:0000256" key="5">
    <source>
        <dbReference type="ARBA" id="ARBA00022989"/>
    </source>
</evidence>
<organism evidence="9 10">
    <name type="scientific">Yinghuangia soli</name>
    <dbReference type="NCBI Taxonomy" id="2908204"/>
    <lineage>
        <taxon>Bacteria</taxon>
        <taxon>Bacillati</taxon>
        <taxon>Actinomycetota</taxon>
        <taxon>Actinomycetes</taxon>
        <taxon>Kitasatosporales</taxon>
        <taxon>Streptomycetaceae</taxon>
        <taxon>Yinghuangia</taxon>
    </lineage>
</organism>
<evidence type="ECO:0000256" key="8">
    <source>
        <dbReference type="SAM" id="MobiDB-lite"/>
    </source>
</evidence>
<dbReference type="Gene3D" id="1.20.5.3310">
    <property type="match status" value="1"/>
</dbReference>
<keyword evidence="4" id="KW-0653">Protein transport</keyword>
<evidence type="ECO:0000256" key="7">
    <source>
        <dbReference type="ARBA" id="ARBA00023136"/>
    </source>
</evidence>
<comment type="caution">
    <text evidence="9">The sequence shown here is derived from an EMBL/GenBank/DDBJ whole genome shotgun (WGS) entry which is preliminary data.</text>
</comment>
<dbReference type="Proteomes" id="UP001165378">
    <property type="component" value="Unassembled WGS sequence"/>
</dbReference>
<feature type="compositionally biased region" description="Low complexity" evidence="8">
    <location>
        <begin position="97"/>
        <end position="110"/>
    </location>
</feature>
<comment type="subcellular location">
    <subcellularLocation>
        <location evidence="1">Membrane</location>
        <topology evidence="1">Single-pass membrane protein</topology>
    </subcellularLocation>
</comment>
<keyword evidence="7" id="KW-0472">Membrane</keyword>
<evidence type="ECO:0000256" key="6">
    <source>
        <dbReference type="ARBA" id="ARBA00023010"/>
    </source>
</evidence>
<keyword evidence="3" id="KW-0812">Transmembrane</keyword>
<evidence type="ECO:0000256" key="2">
    <source>
        <dbReference type="ARBA" id="ARBA00022448"/>
    </source>
</evidence>
<protein>
    <submittedName>
        <fullName evidence="9">Twin-arginine translocase TatA/TatE family subunit</fullName>
    </submittedName>
</protein>
<keyword evidence="5" id="KW-1133">Transmembrane helix</keyword>
<dbReference type="InterPro" id="IPR003369">
    <property type="entry name" value="TatA/B/E"/>
</dbReference>
<dbReference type="PRINTS" id="PR01506">
    <property type="entry name" value="TATBPROTEIN"/>
</dbReference>
<name>A0AA41QBX2_9ACTN</name>
<evidence type="ECO:0000313" key="10">
    <source>
        <dbReference type="Proteomes" id="UP001165378"/>
    </source>
</evidence>
<sequence length="110" mass="11442">MFDVGPLEMVMLVVLAVVVFGPARLPETAARAAHTLRRLREIREEARAEAADLLGPELTGLATGDLRPASLVRAHLLGDGDGEEDGDPPWPAEPKDAGTAAQAAAAGPAR</sequence>
<dbReference type="EMBL" id="JAKFHA010000076">
    <property type="protein sequence ID" value="MCF2534039.1"/>
    <property type="molecule type" value="Genomic_DNA"/>
</dbReference>
<dbReference type="Pfam" id="PF02416">
    <property type="entry name" value="TatA_B_E"/>
    <property type="match status" value="1"/>
</dbReference>
<accession>A0AA41QBX2</accession>